<gene>
    <name evidence="1" type="ORF">LPT13_02535</name>
</gene>
<protein>
    <submittedName>
        <fullName evidence="1">Antitoxin</fullName>
    </submittedName>
</protein>
<dbReference type="RefSeq" id="WP_242163181.1">
    <property type="nucleotide sequence ID" value="NZ_JAJMLW010000001.1"/>
</dbReference>
<comment type="caution">
    <text evidence="1">The sequence shown here is derived from an EMBL/GenBank/DDBJ whole genome shotgun (WGS) entry which is preliminary data.</text>
</comment>
<sequence length="79" mass="8656">MPQLSLYLNDAAMDGLRASAREANRSLSRYVADLVVSKQEGRGWPEGYWEDVYGALSDDSFVVSADTLDASLDGPLPQF</sequence>
<evidence type="ECO:0000313" key="2">
    <source>
        <dbReference type="Proteomes" id="UP001430755"/>
    </source>
</evidence>
<name>A0ABS9WED1_9ACTN</name>
<proteinExistence type="predicted"/>
<evidence type="ECO:0000313" key="1">
    <source>
        <dbReference type="EMBL" id="MCI2241229.1"/>
    </source>
</evidence>
<dbReference type="EMBL" id="JAJMLW010000001">
    <property type="protein sequence ID" value="MCI2241229.1"/>
    <property type="molecule type" value="Genomic_DNA"/>
</dbReference>
<keyword evidence="2" id="KW-1185">Reference proteome</keyword>
<accession>A0ABS9WED1</accession>
<organism evidence="1 2">
    <name type="scientific">Adlercreutzia faecimuris</name>
    <dbReference type="NCBI Taxonomy" id="2897341"/>
    <lineage>
        <taxon>Bacteria</taxon>
        <taxon>Bacillati</taxon>
        <taxon>Actinomycetota</taxon>
        <taxon>Coriobacteriia</taxon>
        <taxon>Eggerthellales</taxon>
        <taxon>Eggerthellaceae</taxon>
        <taxon>Adlercreutzia</taxon>
    </lineage>
</organism>
<dbReference type="Proteomes" id="UP001430755">
    <property type="component" value="Unassembled WGS sequence"/>
</dbReference>
<reference evidence="1" key="1">
    <citation type="submission" date="2021-11" db="EMBL/GenBank/DDBJ databases">
        <title>A Novel Adlercreutzia Species, isolated from a Allomyrina dichotoma larva feces.</title>
        <authorList>
            <person name="Suh M.K."/>
        </authorList>
    </citation>
    <scope>NUCLEOTIDE SEQUENCE</scope>
    <source>
        <strain evidence="1">JBNU-10</strain>
    </source>
</reference>